<dbReference type="SMART" id="SM00355">
    <property type="entry name" value="ZnF_C2H2"/>
    <property type="match status" value="2"/>
</dbReference>
<dbReference type="PROSITE" id="PS50157">
    <property type="entry name" value="ZINC_FINGER_C2H2_2"/>
    <property type="match status" value="1"/>
</dbReference>
<dbReference type="Proteomes" id="UP001408356">
    <property type="component" value="Unassembled WGS sequence"/>
</dbReference>
<organism evidence="4 5">
    <name type="scientific">Seiridium unicorne</name>
    <dbReference type="NCBI Taxonomy" id="138068"/>
    <lineage>
        <taxon>Eukaryota</taxon>
        <taxon>Fungi</taxon>
        <taxon>Dikarya</taxon>
        <taxon>Ascomycota</taxon>
        <taxon>Pezizomycotina</taxon>
        <taxon>Sordariomycetes</taxon>
        <taxon>Xylariomycetidae</taxon>
        <taxon>Amphisphaeriales</taxon>
        <taxon>Sporocadaceae</taxon>
        <taxon>Seiridium</taxon>
    </lineage>
</organism>
<dbReference type="PROSITE" id="PS00028">
    <property type="entry name" value="ZINC_FINGER_C2H2_1"/>
    <property type="match status" value="1"/>
</dbReference>
<keyword evidence="1" id="KW-0863">Zinc-finger</keyword>
<keyword evidence="5" id="KW-1185">Reference proteome</keyword>
<evidence type="ECO:0000313" key="4">
    <source>
        <dbReference type="EMBL" id="KAK9420716.1"/>
    </source>
</evidence>
<name>A0ABR2V2I5_9PEZI</name>
<dbReference type="InterPro" id="IPR013087">
    <property type="entry name" value="Znf_C2H2_type"/>
</dbReference>
<gene>
    <name evidence="4" type="ORF">SUNI508_00807</name>
</gene>
<sequence>MTSNTASTFTCSENPEIYLEPVNALEHDYDERRRGMMSPGNPEPRVPSDCGSAPKSSSVCSFLGEVVNDCHASRFYARTMEFYLLEMEFHIDGDVLCPLSDCRRIHSNAKDMLWHLKDCAYIDRGKFVCPCCNRVEKFRTTSKRKCSWDRTDLSTKIQKGLQASVKLLGMFKPVECPHCHYPLHENAVQGPSELSDTLLSTSYHESTGLRPSPVFEPATLSKPDIHTLAPPSHVTFELSGNSVMEMGDTSLLELGDTGLTPVEITNKYSHFAQSPITKTVPSSLSTLCIKSSGSISPPSTVHGSCAGTTVSPTSSDGSSAAGSGSKMRRLSNVFRPSTRGTNLTVNVPDALPTVEQATVPALGHFGDLYRSMPANSAGMISIRPQTYSASATYNHSDQLFIETEWPSSLTLGTDFGATDSLLLNNGFSPADPEALTPRIKPNYPNSYGDLFDISSLNQSPESGVSLTTSDKQAGAPLDDGFGCSKCDYKPTGKEENFRSYLSKHRKSHDCTKIECPVCKKEFTRHDNMTHHMGKAHPNCSFLRKRPGSNSIQSGSQRKRASRAA</sequence>
<accession>A0ABR2V2I5</accession>
<protein>
    <recommendedName>
        <fullName evidence="3">C2H2-type domain-containing protein</fullName>
    </recommendedName>
</protein>
<keyword evidence="1" id="KW-0862">Zinc</keyword>
<evidence type="ECO:0000256" key="1">
    <source>
        <dbReference type="PROSITE-ProRule" id="PRU00042"/>
    </source>
</evidence>
<proteinExistence type="predicted"/>
<feature type="compositionally biased region" description="Low complexity" evidence="2">
    <location>
        <begin position="307"/>
        <end position="325"/>
    </location>
</feature>
<dbReference type="EMBL" id="JARVKF010000223">
    <property type="protein sequence ID" value="KAK9420716.1"/>
    <property type="molecule type" value="Genomic_DNA"/>
</dbReference>
<dbReference type="Gene3D" id="3.30.160.60">
    <property type="entry name" value="Classic Zinc Finger"/>
    <property type="match status" value="1"/>
</dbReference>
<feature type="region of interest" description="Disordered" evidence="2">
    <location>
        <begin position="299"/>
        <end position="329"/>
    </location>
</feature>
<feature type="region of interest" description="Disordered" evidence="2">
    <location>
        <begin position="529"/>
        <end position="564"/>
    </location>
</feature>
<reference evidence="4 5" key="1">
    <citation type="journal article" date="2024" name="J. Plant Pathol.">
        <title>Sequence and assembly of the genome of Seiridium unicorne, isolate CBS 538.82, causal agent of cypress canker disease.</title>
        <authorList>
            <person name="Scali E."/>
            <person name="Rocca G.D."/>
            <person name="Danti R."/>
            <person name="Garbelotto M."/>
            <person name="Barberini S."/>
            <person name="Baroncelli R."/>
            <person name="Emiliani G."/>
        </authorList>
    </citation>
    <scope>NUCLEOTIDE SEQUENCE [LARGE SCALE GENOMIC DNA]</scope>
    <source>
        <strain evidence="4 5">BM-138-508</strain>
    </source>
</reference>
<evidence type="ECO:0000313" key="5">
    <source>
        <dbReference type="Proteomes" id="UP001408356"/>
    </source>
</evidence>
<evidence type="ECO:0000256" key="2">
    <source>
        <dbReference type="SAM" id="MobiDB-lite"/>
    </source>
</evidence>
<keyword evidence="1" id="KW-0479">Metal-binding</keyword>
<evidence type="ECO:0000259" key="3">
    <source>
        <dbReference type="PROSITE" id="PS50157"/>
    </source>
</evidence>
<feature type="domain" description="C2H2-type" evidence="3">
    <location>
        <begin position="513"/>
        <end position="536"/>
    </location>
</feature>
<comment type="caution">
    <text evidence="4">The sequence shown here is derived from an EMBL/GenBank/DDBJ whole genome shotgun (WGS) entry which is preliminary data.</text>
</comment>